<sequence length="103" mass="11181">MSAMFAPPAEITWYHAPWLEAAAAGRLRYDTTQHPIHGVNNNTIWCIWHGLLDDGDTGPVITPLGQALLDTYRANRTPPAPALPLSAPKAESRPTPAVQAVLF</sequence>
<dbReference type="EMBL" id="CP099837">
    <property type="protein sequence ID" value="USY19704.1"/>
    <property type="molecule type" value="Genomic_DNA"/>
</dbReference>
<name>A0ABY5D8R1_9ACTN</name>
<organism evidence="1 2">
    <name type="scientific">Nocardiopsis exhalans</name>
    <dbReference type="NCBI Taxonomy" id="163604"/>
    <lineage>
        <taxon>Bacteria</taxon>
        <taxon>Bacillati</taxon>
        <taxon>Actinomycetota</taxon>
        <taxon>Actinomycetes</taxon>
        <taxon>Streptosporangiales</taxon>
        <taxon>Nocardiopsidaceae</taxon>
        <taxon>Nocardiopsis</taxon>
    </lineage>
</organism>
<protein>
    <submittedName>
        <fullName evidence="1">Uncharacterized protein</fullName>
    </submittedName>
</protein>
<dbReference type="Proteomes" id="UP001055940">
    <property type="component" value="Chromosome"/>
</dbReference>
<evidence type="ECO:0000313" key="2">
    <source>
        <dbReference type="Proteomes" id="UP001055940"/>
    </source>
</evidence>
<gene>
    <name evidence="1" type="ORF">NE857_31495</name>
</gene>
<reference evidence="1" key="1">
    <citation type="submission" date="2022-06" db="EMBL/GenBank/DDBJ databases">
        <authorList>
            <person name="Ping M."/>
        </authorList>
    </citation>
    <scope>NUCLEOTIDE SEQUENCE</scope>
    <source>
        <strain evidence="1">JCM11759T</strain>
    </source>
</reference>
<evidence type="ECO:0000313" key="1">
    <source>
        <dbReference type="EMBL" id="USY19704.1"/>
    </source>
</evidence>
<accession>A0ABY5D8R1</accession>
<dbReference type="RefSeq" id="WP_254418896.1">
    <property type="nucleotide sequence ID" value="NZ_BAAAJB010000097.1"/>
</dbReference>
<proteinExistence type="predicted"/>
<keyword evidence="2" id="KW-1185">Reference proteome</keyword>